<keyword evidence="4" id="KW-1185">Reference proteome</keyword>
<dbReference type="Pfam" id="PF07995">
    <property type="entry name" value="GSDH"/>
    <property type="match status" value="1"/>
</dbReference>
<protein>
    <submittedName>
        <fullName evidence="3">Soluble aldose sugar dehydrogenase YliI</fullName>
        <ecNumber evidence="3">1.1.5.-</ecNumber>
    </submittedName>
</protein>
<keyword evidence="3" id="KW-0560">Oxidoreductase</keyword>
<dbReference type="Proteomes" id="UP000094379">
    <property type="component" value="Unassembled WGS sequence"/>
</dbReference>
<dbReference type="RefSeq" id="WP_069295091.1">
    <property type="nucleotide sequence ID" value="NZ_MCRI01000003.1"/>
</dbReference>
<dbReference type="SUPFAM" id="SSF50952">
    <property type="entry name" value="Soluble quinoprotein glucose dehydrogenase"/>
    <property type="match status" value="1"/>
</dbReference>
<feature type="domain" description="Glucose/Sorbosone dehydrogenase" evidence="2">
    <location>
        <begin position="39"/>
        <end position="362"/>
    </location>
</feature>
<evidence type="ECO:0000256" key="1">
    <source>
        <dbReference type="SAM" id="SignalP"/>
    </source>
</evidence>
<feature type="chain" id="PRO_5009128670" evidence="1">
    <location>
        <begin position="22"/>
        <end position="368"/>
    </location>
</feature>
<dbReference type="PANTHER" id="PTHR19328">
    <property type="entry name" value="HEDGEHOG-INTERACTING PROTEIN"/>
    <property type="match status" value="1"/>
</dbReference>
<proteinExistence type="predicted"/>
<accession>A0A1E3GUF5</accession>
<evidence type="ECO:0000313" key="4">
    <source>
        <dbReference type="Proteomes" id="UP000094379"/>
    </source>
</evidence>
<gene>
    <name evidence="3" type="primary">yliI</name>
    <name evidence="3" type="ORF">A9E74_00522</name>
</gene>
<sequence length="368" mass="40508">MKLMSVLLAASIWTVAIPSHANTEDDSLQIDKVAEGLGIPWGMAILPDGKMLVTQREGKLSLVQLDSGDKTDISGVPSVKAEGQGGFLDVALSPDYAESGWIYFTYSKDVDGQGATTLARAKLDGNALSDWNDLLVTQSRTSKGQHYGSRIVFDQQGHLFFSIGDRGERDMAQDLKNHNGTVLRLNLDGSVPQDNPFVGDKNVLPEIWSYGHRNPQGLFYNVETQELWGIEHGPRGGDEINLIEAGKNYGWPEATHGKEYYAPVSIGQGKEVEGMENAIKIFTPSIAPSGLVQYQGDAFPEWQGDLFSGALALQHLNQVKLENNEAVDEQRYLKSLNKRIRNVIESPEGWLYVSTDNGEIYRIQPASN</sequence>
<dbReference type="STRING" id="291169.A9E74_00522"/>
<organism evidence="3 4">
    <name type="scientific">Methylophaga muralis</name>
    <dbReference type="NCBI Taxonomy" id="291169"/>
    <lineage>
        <taxon>Bacteria</taxon>
        <taxon>Pseudomonadati</taxon>
        <taxon>Pseudomonadota</taxon>
        <taxon>Gammaproteobacteria</taxon>
        <taxon>Thiotrichales</taxon>
        <taxon>Piscirickettsiaceae</taxon>
        <taxon>Methylophaga</taxon>
    </lineage>
</organism>
<dbReference type="PATRIC" id="fig|291169.3.peg.529"/>
<keyword evidence="1" id="KW-0732">Signal</keyword>
<feature type="signal peptide" evidence="1">
    <location>
        <begin position="1"/>
        <end position="21"/>
    </location>
</feature>
<dbReference type="EC" id="1.1.5.-" evidence="3"/>
<reference evidence="3 4" key="1">
    <citation type="submission" date="2016-07" db="EMBL/GenBank/DDBJ databases">
        <title>Draft Genome Sequence of Methylophaga muralis Bur 1.</title>
        <authorList>
            <person name="Vasilenko O.V."/>
            <person name="Doronina N.V."/>
            <person name="Shmareva M.N."/>
            <person name="Tarlachkov S.V."/>
            <person name="Mustakhimov I."/>
            <person name="Trotsenko Y.A."/>
        </authorList>
    </citation>
    <scope>NUCLEOTIDE SEQUENCE [LARGE SCALE GENOMIC DNA]</scope>
    <source>
        <strain evidence="3 4">Bur 1</strain>
    </source>
</reference>
<dbReference type="PANTHER" id="PTHR19328:SF75">
    <property type="entry name" value="ALDOSE SUGAR DEHYDROGENASE YLII"/>
    <property type="match status" value="1"/>
</dbReference>
<dbReference type="InterPro" id="IPR011042">
    <property type="entry name" value="6-blade_b-propeller_TolB-like"/>
</dbReference>
<dbReference type="EMBL" id="MCRI01000003">
    <property type="protein sequence ID" value="ODN67692.1"/>
    <property type="molecule type" value="Genomic_DNA"/>
</dbReference>
<dbReference type="InterPro" id="IPR011041">
    <property type="entry name" value="Quinoprot_gluc/sorb_DH_b-prop"/>
</dbReference>
<dbReference type="InterPro" id="IPR012938">
    <property type="entry name" value="Glc/Sorbosone_DH"/>
</dbReference>
<name>A0A1E3GUF5_9GAMM</name>
<dbReference type="Gene3D" id="2.120.10.30">
    <property type="entry name" value="TolB, C-terminal domain"/>
    <property type="match status" value="1"/>
</dbReference>
<comment type="caution">
    <text evidence="3">The sequence shown here is derived from an EMBL/GenBank/DDBJ whole genome shotgun (WGS) entry which is preliminary data.</text>
</comment>
<dbReference type="AlphaFoldDB" id="A0A1E3GUF5"/>
<evidence type="ECO:0000259" key="2">
    <source>
        <dbReference type="Pfam" id="PF07995"/>
    </source>
</evidence>
<dbReference type="GO" id="GO:0016491">
    <property type="term" value="F:oxidoreductase activity"/>
    <property type="evidence" value="ECO:0007669"/>
    <property type="project" value="UniProtKB-KW"/>
</dbReference>
<evidence type="ECO:0000313" key="3">
    <source>
        <dbReference type="EMBL" id="ODN67692.1"/>
    </source>
</evidence>